<accession>A0A1X2GBE9</accession>
<name>A0A1X2GBE9_9FUNG</name>
<organism evidence="2 3">
    <name type="scientific">Hesseltinella vesiculosa</name>
    <dbReference type="NCBI Taxonomy" id="101127"/>
    <lineage>
        <taxon>Eukaryota</taxon>
        <taxon>Fungi</taxon>
        <taxon>Fungi incertae sedis</taxon>
        <taxon>Mucoromycota</taxon>
        <taxon>Mucoromycotina</taxon>
        <taxon>Mucoromycetes</taxon>
        <taxon>Mucorales</taxon>
        <taxon>Cunninghamellaceae</taxon>
        <taxon>Hesseltinella</taxon>
    </lineage>
</organism>
<dbReference type="AlphaFoldDB" id="A0A1X2GBE9"/>
<gene>
    <name evidence="2" type="ORF">DM01DRAFT_1337987</name>
</gene>
<dbReference type="EMBL" id="MCGT01000025">
    <property type="protein sequence ID" value="ORX49858.1"/>
    <property type="molecule type" value="Genomic_DNA"/>
</dbReference>
<feature type="region of interest" description="Disordered" evidence="1">
    <location>
        <begin position="76"/>
        <end position="122"/>
    </location>
</feature>
<evidence type="ECO:0000313" key="2">
    <source>
        <dbReference type="EMBL" id="ORX49858.1"/>
    </source>
</evidence>
<dbReference type="OrthoDB" id="2272123at2759"/>
<protein>
    <submittedName>
        <fullName evidence="2">Uncharacterized protein</fullName>
    </submittedName>
</protein>
<feature type="compositionally biased region" description="Polar residues" evidence="1">
    <location>
        <begin position="109"/>
        <end position="122"/>
    </location>
</feature>
<sequence>MDLNICLYCEKPMMNDNLSFCSKGCELSESTKQLTSQYSNSYASLSTQTTTSSVHALPPSPSTYELSYHRRPSFSYTHSMKRRPSNGASSSSSYDSLSSTLSFDSSSYLQTTPFSSLDTSFP</sequence>
<reference evidence="2 3" key="1">
    <citation type="submission" date="2016-07" db="EMBL/GenBank/DDBJ databases">
        <title>Pervasive Adenine N6-methylation of Active Genes in Fungi.</title>
        <authorList>
            <consortium name="DOE Joint Genome Institute"/>
            <person name="Mondo S.J."/>
            <person name="Dannebaum R.O."/>
            <person name="Kuo R.C."/>
            <person name="Labutti K."/>
            <person name="Haridas S."/>
            <person name="Kuo A."/>
            <person name="Salamov A."/>
            <person name="Ahrendt S.R."/>
            <person name="Lipzen A."/>
            <person name="Sullivan W."/>
            <person name="Andreopoulos W.B."/>
            <person name="Clum A."/>
            <person name="Lindquist E."/>
            <person name="Daum C."/>
            <person name="Ramamoorthy G.K."/>
            <person name="Gryganskyi A."/>
            <person name="Culley D."/>
            <person name="Magnuson J.K."/>
            <person name="James T.Y."/>
            <person name="O'Malley M.A."/>
            <person name="Stajich J.E."/>
            <person name="Spatafora J.W."/>
            <person name="Visel A."/>
            <person name="Grigoriev I.V."/>
        </authorList>
    </citation>
    <scope>NUCLEOTIDE SEQUENCE [LARGE SCALE GENOMIC DNA]</scope>
    <source>
        <strain evidence="2 3">NRRL 3301</strain>
    </source>
</reference>
<evidence type="ECO:0000313" key="3">
    <source>
        <dbReference type="Proteomes" id="UP000242146"/>
    </source>
</evidence>
<dbReference type="Proteomes" id="UP000242146">
    <property type="component" value="Unassembled WGS sequence"/>
</dbReference>
<feature type="compositionally biased region" description="Low complexity" evidence="1">
    <location>
        <begin position="89"/>
        <end position="108"/>
    </location>
</feature>
<keyword evidence="3" id="KW-1185">Reference proteome</keyword>
<comment type="caution">
    <text evidence="2">The sequence shown here is derived from an EMBL/GenBank/DDBJ whole genome shotgun (WGS) entry which is preliminary data.</text>
</comment>
<evidence type="ECO:0000256" key="1">
    <source>
        <dbReference type="SAM" id="MobiDB-lite"/>
    </source>
</evidence>
<proteinExistence type="predicted"/>